<evidence type="ECO:0000256" key="6">
    <source>
        <dbReference type="ARBA" id="ARBA00022927"/>
    </source>
</evidence>
<keyword evidence="2 9" id="KW-0813">Transport</keyword>
<feature type="transmembrane region" description="Helical" evidence="9">
    <location>
        <begin position="444"/>
        <end position="467"/>
    </location>
</feature>
<dbReference type="AlphaFoldDB" id="A0A4Q9H5Z1"/>
<comment type="caution">
    <text evidence="11">The sequence shown here is derived from an EMBL/GenBank/DDBJ whole genome shotgun (WGS) entry which is preliminary data.</text>
</comment>
<dbReference type="GO" id="GO:0005886">
    <property type="term" value="C:plasma membrane"/>
    <property type="evidence" value="ECO:0007669"/>
    <property type="project" value="UniProtKB-SubCell"/>
</dbReference>
<keyword evidence="5" id="KW-0571">Peptide transport</keyword>
<sequence>MIAMKPVILWTDVVMWLMLLSLAWYVRHVRRDTALRATWAKVFASPAAMASSVLLVAFLLITLVDSLHFRRALPPTPGDTGVAYDTRTESLLDVALKPLIDSREKSYSAPLATHGFVKETIPPKAGEKPRLDAHGVPMLPPREFPRLKHGGAHLADPAAQWGPDVLKRLAVGALLGALPAGLMAAWLLRRAQAHRQALATLPEAAAHPNPPAWRAAAWTVLALGVLVGAGISLSAGYHVLGTDRTGNDVLYQVLKSIRTAFVIGSLATVATLPLALVFGIAAGYFKGWVDDVIQYVYTALSSVPNILLIAACVLMMQVFLDKHPELFETGLERADLKIFMLCVILGVTGWAGLCRLLRAETLKLRELDYVQAARAFGAGPWRIMRQHILPNVMHLVLITTVLEFSSLILYEAVLSYVGVGVDPSMNSFGGLINQARGEMSRDPVVWWSFAAAFVFMVAIVLAANLLADAVRDAFDPRARVHRTYRVRSSRRQHA</sequence>
<keyword evidence="3" id="KW-1003">Cell membrane</keyword>
<keyword evidence="8 9" id="KW-0472">Membrane</keyword>
<feature type="transmembrane region" description="Helical" evidence="9">
    <location>
        <begin position="260"/>
        <end position="285"/>
    </location>
</feature>
<keyword evidence="6" id="KW-0653">Protein transport</keyword>
<dbReference type="Proteomes" id="UP000292120">
    <property type="component" value="Unassembled WGS sequence"/>
</dbReference>
<dbReference type="GO" id="GO:0015833">
    <property type="term" value="P:peptide transport"/>
    <property type="evidence" value="ECO:0007669"/>
    <property type="project" value="UniProtKB-KW"/>
</dbReference>
<protein>
    <submittedName>
        <fullName evidence="11">ABC transporter permease</fullName>
    </submittedName>
</protein>
<dbReference type="GO" id="GO:0055085">
    <property type="term" value="P:transmembrane transport"/>
    <property type="evidence" value="ECO:0007669"/>
    <property type="project" value="InterPro"/>
</dbReference>
<keyword evidence="7 9" id="KW-1133">Transmembrane helix</keyword>
<feature type="transmembrane region" description="Helical" evidence="9">
    <location>
        <begin position="6"/>
        <end position="26"/>
    </location>
</feature>
<feature type="transmembrane region" description="Helical" evidence="9">
    <location>
        <begin position="215"/>
        <end position="240"/>
    </location>
</feature>
<dbReference type="SUPFAM" id="SSF161098">
    <property type="entry name" value="MetI-like"/>
    <property type="match status" value="1"/>
</dbReference>
<comment type="similarity">
    <text evidence="9">Belongs to the binding-protein-dependent transport system permease family.</text>
</comment>
<accession>A0A4Q9H5Z1</accession>
<reference evidence="11 12" key="1">
    <citation type="submission" date="2019-02" db="EMBL/GenBank/DDBJ databases">
        <title>Aquabacterium sp. strain KMB7.</title>
        <authorList>
            <person name="Chen W.-M."/>
        </authorList>
    </citation>
    <scope>NUCLEOTIDE SEQUENCE [LARGE SCALE GENOMIC DNA]</scope>
    <source>
        <strain evidence="11 12">KMB7</strain>
    </source>
</reference>
<evidence type="ECO:0000256" key="1">
    <source>
        <dbReference type="ARBA" id="ARBA00004651"/>
    </source>
</evidence>
<name>A0A4Q9H5Z1_9BURK</name>
<feature type="domain" description="ABC transmembrane type-1" evidence="10">
    <location>
        <begin position="257"/>
        <end position="467"/>
    </location>
</feature>
<evidence type="ECO:0000256" key="9">
    <source>
        <dbReference type="RuleBase" id="RU363032"/>
    </source>
</evidence>
<dbReference type="GO" id="GO:0015031">
    <property type="term" value="P:protein transport"/>
    <property type="evidence" value="ECO:0007669"/>
    <property type="project" value="UniProtKB-KW"/>
</dbReference>
<keyword evidence="4 9" id="KW-0812">Transmembrane</keyword>
<evidence type="ECO:0000256" key="5">
    <source>
        <dbReference type="ARBA" id="ARBA00022856"/>
    </source>
</evidence>
<feature type="transmembrane region" description="Helical" evidence="9">
    <location>
        <begin position="338"/>
        <end position="357"/>
    </location>
</feature>
<dbReference type="EMBL" id="SIXI01000001">
    <property type="protein sequence ID" value="TBO33977.1"/>
    <property type="molecule type" value="Genomic_DNA"/>
</dbReference>
<dbReference type="InterPro" id="IPR050366">
    <property type="entry name" value="BP-dependent_transpt_permease"/>
</dbReference>
<evidence type="ECO:0000256" key="3">
    <source>
        <dbReference type="ARBA" id="ARBA00022475"/>
    </source>
</evidence>
<proteinExistence type="inferred from homology"/>
<organism evidence="11 12">
    <name type="scientific">Aquabacterium lacunae</name>
    <dbReference type="NCBI Taxonomy" id="2528630"/>
    <lineage>
        <taxon>Bacteria</taxon>
        <taxon>Pseudomonadati</taxon>
        <taxon>Pseudomonadota</taxon>
        <taxon>Betaproteobacteria</taxon>
        <taxon>Burkholderiales</taxon>
        <taxon>Aquabacterium</taxon>
    </lineage>
</organism>
<feature type="transmembrane region" description="Helical" evidence="9">
    <location>
        <begin position="169"/>
        <end position="188"/>
    </location>
</feature>
<keyword evidence="12" id="KW-1185">Reference proteome</keyword>
<feature type="transmembrane region" description="Helical" evidence="9">
    <location>
        <begin position="297"/>
        <end position="318"/>
    </location>
</feature>
<evidence type="ECO:0000256" key="2">
    <source>
        <dbReference type="ARBA" id="ARBA00022448"/>
    </source>
</evidence>
<evidence type="ECO:0000313" key="12">
    <source>
        <dbReference type="Proteomes" id="UP000292120"/>
    </source>
</evidence>
<feature type="transmembrane region" description="Helical" evidence="9">
    <location>
        <begin position="392"/>
        <end position="417"/>
    </location>
</feature>
<gene>
    <name evidence="11" type="ORF">EYS42_00530</name>
</gene>
<dbReference type="Pfam" id="PF00528">
    <property type="entry name" value="BPD_transp_1"/>
    <property type="match status" value="1"/>
</dbReference>
<dbReference type="OrthoDB" id="9783218at2"/>
<dbReference type="PANTHER" id="PTHR43386">
    <property type="entry name" value="OLIGOPEPTIDE TRANSPORT SYSTEM PERMEASE PROTEIN APPC"/>
    <property type="match status" value="1"/>
</dbReference>
<evidence type="ECO:0000256" key="8">
    <source>
        <dbReference type="ARBA" id="ARBA00023136"/>
    </source>
</evidence>
<evidence type="ECO:0000313" key="11">
    <source>
        <dbReference type="EMBL" id="TBO33977.1"/>
    </source>
</evidence>
<feature type="transmembrane region" description="Helical" evidence="9">
    <location>
        <begin position="38"/>
        <end position="64"/>
    </location>
</feature>
<dbReference type="PANTHER" id="PTHR43386:SF24">
    <property type="entry name" value="OLIGOPEPTIDE TRANSPORT SYSTEM PERMEASE PROTEIN AMID"/>
    <property type="match status" value="1"/>
</dbReference>
<evidence type="ECO:0000256" key="7">
    <source>
        <dbReference type="ARBA" id="ARBA00022989"/>
    </source>
</evidence>
<dbReference type="PROSITE" id="PS50928">
    <property type="entry name" value="ABC_TM1"/>
    <property type="match status" value="1"/>
</dbReference>
<dbReference type="Gene3D" id="1.10.3720.10">
    <property type="entry name" value="MetI-like"/>
    <property type="match status" value="1"/>
</dbReference>
<evidence type="ECO:0000259" key="10">
    <source>
        <dbReference type="PROSITE" id="PS50928"/>
    </source>
</evidence>
<dbReference type="InterPro" id="IPR035906">
    <property type="entry name" value="MetI-like_sf"/>
</dbReference>
<comment type="subcellular location">
    <subcellularLocation>
        <location evidence="1 9">Cell membrane</location>
        <topology evidence="1 9">Multi-pass membrane protein</topology>
    </subcellularLocation>
</comment>
<evidence type="ECO:0000256" key="4">
    <source>
        <dbReference type="ARBA" id="ARBA00022692"/>
    </source>
</evidence>
<dbReference type="CDD" id="cd06261">
    <property type="entry name" value="TM_PBP2"/>
    <property type="match status" value="1"/>
</dbReference>
<dbReference type="InterPro" id="IPR000515">
    <property type="entry name" value="MetI-like"/>
</dbReference>